<dbReference type="AlphaFoldDB" id="A0A0C3CSM0"/>
<dbReference type="InParanoid" id="A0A0C3CSM0"/>
<keyword evidence="3" id="KW-1185">Reference proteome</keyword>
<dbReference type="EMBL" id="KN832912">
    <property type="protein sequence ID" value="KIM92647.1"/>
    <property type="molecule type" value="Genomic_DNA"/>
</dbReference>
<evidence type="ECO:0000313" key="2">
    <source>
        <dbReference type="EMBL" id="KIM92647.1"/>
    </source>
</evidence>
<dbReference type="HOGENOM" id="CLU_1639483_0_0_1"/>
<name>A0A0C3CSM0_OIDMZ</name>
<organism evidence="2 3">
    <name type="scientific">Oidiodendron maius (strain Zn)</name>
    <dbReference type="NCBI Taxonomy" id="913774"/>
    <lineage>
        <taxon>Eukaryota</taxon>
        <taxon>Fungi</taxon>
        <taxon>Dikarya</taxon>
        <taxon>Ascomycota</taxon>
        <taxon>Pezizomycotina</taxon>
        <taxon>Leotiomycetes</taxon>
        <taxon>Leotiomycetes incertae sedis</taxon>
        <taxon>Myxotrichaceae</taxon>
        <taxon>Oidiodendron</taxon>
    </lineage>
</organism>
<feature type="non-terminal residue" evidence="2">
    <location>
        <position position="1"/>
    </location>
</feature>
<keyword evidence="1" id="KW-1133">Transmembrane helix</keyword>
<reference evidence="3" key="2">
    <citation type="submission" date="2015-01" db="EMBL/GenBank/DDBJ databases">
        <title>Evolutionary Origins and Diversification of the Mycorrhizal Mutualists.</title>
        <authorList>
            <consortium name="DOE Joint Genome Institute"/>
            <consortium name="Mycorrhizal Genomics Consortium"/>
            <person name="Kohler A."/>
            <person name="Kuo A."/>
            <person name="Nagy L.G."/>
            <person name="Floudas D."/>
            <person name="Copeland A."/>
            <person name="Barry K.W."/>
            <person name="Cichocki N."/>
            <person name="Veneault-Fourrey C."/>
            <person name="LaButti K."/>
            <person name="Lindquist E.A."/>
            <person name="Lipzen A."/>
            <person name="Lundell T."/>
            <person name="Morin E."/>
            <person name="Murat C."/>
            <person name="Riley R."/>
            <person name="Ohm R."/>
            <person name="Sun H."/>
            <person name="Tunlid A."/>
            <person name="Henrissat B."/>
            <person name="Grigoriev I.V."/>
            <person name="Hibbett D.S."/>
            <person name="Martin F."/>
        </authorList>
    </citation>
    <scope>NUCLEOTIDE SEQUENCE [LARGE SCALE GENOMIC DNA]</scope>
    <source>
        <strain evidence="3">Zn</strain>
    </source>
</reference>
<proteinExistence type="predicted"/>
<feature type="transmembrane region" description="Helical" evidence="1">
    <location>
        <begin position="140"/>
        <end position="167"/>
    </location>
</feature>
<feature type="transmembrane region" description="Helical" evidence="1">
    <location>
        <begin position="86"/>
        <end position="103"/>
    </location>
</feature>
<keyword evidence="1" id="KW-0812">Transmembrane</keyword>
<gene>
    <name evidence="2" type="ORF">OIDMADRAFT_80037</name>
</gene>
<dbReference type="OrthoDB" id="5344006at2759"/>
<reference evidence="2 3" key="1">
    <citation type="submission" date="2014-04" db="EMBL/GenBank/DDBJ databases">
        <authorList>
            <consortium name="DOE Joint Genome Institute"/>
            <person name="Kuo A."/>
            <person name="Martino E."/>
            <person name="Perotto S."/>
            <person name="Kohler A."/>
            <person name="Nagy L.G."/>
            <person name="Floudas D."/>
            <person name="Copeland A."/>
            <person name="Barry K.W."/>
            <person name="Cichocki N."/>
            <person name="Veneault-Fourrey C."/>
            <person name="LaButti K."/>
            <person name="Lindquist E.A."/>
            <person name="Lipzen A."/>
            <person name="Lundell T."/>
            <person name="Morin E."/>
            <person name="Murat C."/>
            <person name="Sun H."/>
            <person name="Tunlid A."/>
            <person name="Henrissat B."/>
            <person name="Grigoriev I.V."/>
            <person name="Hibbett D.S."/>
            <person name="Martin F."/>
            <person name="Nordberg H.P."/>
            <person name="Cantor M.N."/>
            <person name="Hua S.X."/>
        </authorList>
    </citation>
    <scope>NUCLEOTIDE SEQUENCE [LARGE SCALE GENOMIC DNA]</scope>
    <source>
        <strain evidence="2 3">Zn</strain>
    </source>
</reference>
<accession>A0A0C3CSM0</accession>
<feature type="non-terminal residue" evidence="2">
    <location>
        <position position="173"/>
    </location>
</feature>
<evidence type="ECO:0000313" key="3">
    <source>
        <dbReference type="Proteomes" id="UP000054321"/>
    </source>
</evidence>
<sequence>ANRSKSRMAPSTYRRGPFYGIKIVQLVASFVAFGITAYFVSMLRGSYMSVPWIFIVHLIVFAISTISLAIAISVYSRATPTPKISIIFNGVLLAFWALSFGPLTHSLRPTLTTTCSAETWNNSTGIMVCRLYKILFTFEIIALASTLLGLALDFYTISAALSSSAYIRTENPK</sequence>
<evidence type="ECO:0008006" key="4">
    <source>
        <dbReference type="Google" id="ProtNLM"/>
    </source>
</evidence>
<keyword evidence="1" id="KW-0472">Membrane</keyword>
<evidence type="ECO:0000256" key="1">
    <source>
        <dbReference type="SAM" id="Phobius"/>
    </source>
</evidence>
<protein>
    <recommendedName>
        <fullName evidence="4">MARVEL domain-containing protein</fullName>
    </recommendedName>
</protein>
<dbReference type="Proteomes" id="UP000054321">
    <property type="component" value="Unassembled WGS sequence"/>
</dbReference>
<feature type="transmembrane region" description="Helical" evidence="1">
    <location>
        <begin position="52"/>
        <end position="74"/>
    </location>
</feature>
<feature type="transmembrane region" description="Helical" evidence="1">
    <location>
        <begin position="21"/>
        <end position="40"/>
    </location>
</feature>